<dbReference type="EMBL" id="JAAMPJ010000015">
    <property type="protein sequence ID" value="NGY65318.1"/>
    <property type="molecule type" value="Genomic_DNA"/>
</dbReference>
<dbReference type="PANTHER" id="PTHR30146">
    <property type="entry name" value="LACI-RELATED TRANSCRIPTIONAL REPRESSOR"/>
    <property type="match status" value="1"/>
</dbReference>
<protein>
    <submittedName>
        <fullName evidence="5">LacI family transcriptional regulator</fullName>
    </submittedName>
</protein>
<keyword evidence="3" id="KW-0804">Transcription</keyword>
<dbReference type="SMART" id="SM00354">
    <property type="entry name" value="HTH_LACI"/>
    <property type="match status" value="1"/>
</dbReference>
<dbReference type="Pfam" id="PF00356">
    <property type="entry name" value="LacI"/>
    <property type="match status" value="1"/>
</dbReference>
<dbReference type="InterPro" id="IPR028082">
    <property type="entry name" value="Peripla_BP_I"/>
</dbReference>
<sequence length="339" mass="36086">MADRGLKDRNDRRVTAADVAKSAGVSRATVGYVLNNTPGTRISPETRRRVLDEATRLGYRPSAAAQALARGRSKIVLVVLPDWPLELTLRTQLDEAARVLDEAGYAVIVHTDHGSEHAQPLWKLVEPEVVVGLVPFTPAQVRSIRAAGITRIAPNPDLRLDIGAIPAVVAGAQLQVRHLASLGHRALAFASPADPRLADLAAVRRLAAEREAVALGVEVRDARAVDHRDEALPSVLHAWLSAGITGVVAFNDDVAGTVVGTAVRAKILVPQDLAVVGHDNTPMASYFAPTLSSVGIDSVGFGRWMAQQALNLAEGRPSTDEFPGPTAFLIERESTSPAR</sequence>
<dbReference type="CDD" id="cd01392">
    <property type="entry name" value="HTH_LacI"/>
    <property type="match status" value="1"/>
</dbReference>
<dbReference type="PANTHER" id="PTHR30146:SF153">
    <property type="entry name" value="LACTOSE OPERON REPRESSOR"/>
    <property type="match status" value="1"/>
</dbReference>
<keyword evidence="6" id="KW-1185">Reference proteome</keyword>
<evidence type="ECO:0000256" key="1">
    <source>
        <dbReference type="ARBA" id="ARBA00023015"/>
    </source>
</evidence>
<proteinExistence type="predicted"/>
<dbReference type="PROSITE" id="PS50932">
    <property type="entry name" value="HTH_LACI_2"/>
    <property type="match status" value="1"/>
</dbReference>
<dbReference type="Gene3D" id="3.40.50.2300">
    <property type="match status" value="2"/>
</dbReference>
<reference evidence="5 6" key="1">
    <citation type="submission" date="2020-03" db="EMBL/GenBank/DDBJ databases">
        <title>Isolation and identification of active actinomycetes.</title>
        <authorList>
            <person name="Sun X."/>
        </authorList>
    </citation>
    <scope>NUCLEOTIDE SEQUENCE [LARGE SCALE GENOMIC DNA]</scope>
    <source>
        <strain evidence="5 6">NEAU-D13</strain>
    </source>
</reference>
<dbReference type="Proteomes" id="UP000481360">
    <property type="component" value="Unassembled WGS sequence"/>
</dbReference>
<evidence type="ECO:0000259" key="4">
    <source>
        <dbReference type="PROSITE" id="PS50932"/>
    </source>
</evidence>
<dbReference type="GO" id="GO:0003700">
    <property type="term" value="F:DNA-binding transcription factor activity"/>
    <property type="evidence" value="ECO:0007669"/>
    <property type="project" value="TreeGrafter"/>
</dbReference>
<evidence type="ECO:0000313" key="6">
    <source>
        <dbReference type="Proteomes" id="UP000481360"/>
    </source>
</evidence>
<name>A0A7C9W3I2_9PSEU</name>
<dbReference type="Gene3D" id="1.10.260.40">
    <property type="entry name" value="lambda repressor-like DNA-binding domains"/>
    <property type="match status" value="1"/>
</dbReference>
<gene>
    <name evidence="5" type="ORF">G7043_41130</name>
</gene>
<keyword evidence="1" id="KW-0805">Transcription regulation</keyword>
<evidence type="ECO:0000313" key="5">
    <source>
        <dbReference type="EMBL" id="NGY65318.1"/>
    </source>
</evidence>
<keyword evidence="2" id="KW-0238">DNA-binding</keyword>
<evidence type="ECO:0000256" key="2">
    <source>
        <dbReference type="ARBA" id="ARBA00023125"/>
    </source>
</evidence>
<comment type="caution">
    <text evidence="5">The sequence shown here is derived from an EMBL/GenBank/DDBJ whole genome shotgun (WGS) entry which is preliminary data.</text>
</comment>
<dbReference type="SUPFAM" id="SSF53822">
    <property type="entry name" value="Periplasmic binding protein-like I"/>
    <property type="match status" value="1"/>
</dbReference>
<dbReference type="AlphaFoldDB" id="A0A7C9W3I2"/>
<dbReference type="InterPro" id="IPR000843">
    <property type="entry name" value="HTH_LacI"/>
</dbReference>
<dbReference type="RefSeq" id="WP_166054115.1">
    <property type="nucleotide sequence ID" value="NZ_JAAMPJ010000015.1"/>
</dbReference>
<evidence type="ECO:0000256" key="3">
    <source>
        <dbReference type="ARBA" id="ARBA00023163"/>
    </source>
</evidence>
<dbReference type="GO" id="GO:0000976">
    <property type="term" value="F:transcription cis-regulatory region binding"/>
    <property type="evidence" value="ECO:0007669"/>
    <property type="project" value="TreeGrafter"/>
</dbReference>
<dbReference type="SUPFAM" id="SSF47413">
    <property type="entry name" value="lambda repressor-like DNA-binding domains"/>
    <property type="match status" value="1"/>
</dbReference>
<dbReference type="InterPro" id="IPR010982">
    <property type="entry name" value="Lambda_DNA-bd_dom_sf"/>
</dbReference>
<dbReference type="InterPro" id="IPR046335">
    <property type="entry name" value="LacI/GalR-like_sensor"/>
</dbReference>
<organism evidence="5 6">
    <name type="scientific">Lentzea alba</name>
    <dbReference type="NCBI Taxonomy" id="2714351"/>
    <lineage>
        <taxon>Bacteria</taxon>
        <taxon>Bacillati</taxon>
        <taxon>Actinomycetota</taxon>
        <taxon>Actinomycetes</taxon>
        <taxon>Pseudonocardiales</taxon>
        <taxon>Pseudonocardiaceae</taxon>
        <taxon>Lentzea</taxon>
    </lineage>
</organism>
<accession>A0A7C9W3I2</accession>
<dbReference type="Pfam" id="PF13377">
    <property type="entry name" value="Peripla_BP_3"/>
    <property type="match status" value="1"/>
</dbReference>
<feature type="domain" description="HTH lacI-type" evidence="4">
    <location>
        <begin position="14"/>
        <end position="70"/>
    </location>
</feature>